<proteinExistence type="inferred from homology"/>
<dbReference type="HOGENOM" id="CLU_031625_2_2_9"/>
<evidence type="ECO:0000256" key="5">
    <source>
        <dbReference type="PIRSR" id="PIRSR000349-1"/>
    </source>
</evidence>
<dbReference type="Pfam" id="PF02777">
    <property type="entry name" value="Sod_Fe_C"/>
    <property type="match status" value="1"/>
</dbReference>
<gene>
    <name evidence="7" type="ORF">N495_02690</name>
</gene>
<dbReference type="InterPro" id="IPR001189">
    <property type="entry name" value="Mn/Fe_SOD"/>
</dbReference>
<dbReference type="SUPFAM" id="SSF46609">
    <property type="entry name" value="Fe,Mn superoxide dismutase (SOD), N-terminal domain"/>
    <property type="match status" value="1"/>
</dbReference>
<dbReference type="OrthoDB" id="9803125at2"/>
<sequence>MIIAKDYPFNNVKGISLKQLNEHYKLYDGYVNKLNEIWSMPNDSEDFKDSNSTFSKLRCIKLGESYALDGVKLHELYFQNMTSGYISINGPILDKILEDFNSVENFTELFKETGKSMRGWVVLGIDPLDNKLHIFGSDSHDNGALWLSYPLLVMDVYEHAYFMDFGTDKEKYMNAFLQNINWNLINNRLGIYCTLINSLNHNMILANTMNYGNMNYRNIFY</sequence>
<evidence type="ECO:0000313" key="8">
    <source>
        <dbReference type="Proteomes" id="UP000032250"/>
    </source>
</evidence>
<evidence type="ECO:0000259" key="6">
    <source>
        <dbReference type="Pfam" id="PF02777"/>
    </source>
</evidence>
<dbReference type="PIRSF" id="PIRSF000349">
    <property type="entry name" value="SODismutase"/>
    <property type="match status" value="1"/>
</dbReference>
<dbReference type="Proteomes" id="UP000032250">
    <property type="component" value="Unassembled WGS sequence"/>
</dbReference>
<keyword evidence="4" id="KW-0560">Oxidoreductase</keyword>
<feature type="binding site" evidence="5">
    <location>
        <position position="155"/>
    </location>
    <ligand>
        <name>Mn(2+)</name>
        <dbReference type="ChEBI" id="CHEBI:29035"/>
    </ligand>
</feature>
<evidence type="ECO:0000256" key="4">
    <source>
        <dbReference type="ARBA" id="ARBA00023002"/>
    </source>
</evidence>
<dbReference type="AlphaFoldDB" id="A0A0D1BQK1"/>
<evidence type="ECO:0000256" key="1">
    <source>
        <dbReference type="ARBA" id="ARBA00008714"/>
    </source>
</evidence>
<name>A0A0D1BQK1_CLOBO</name>
<protein>
    <recommendedName>
        <fullName evidence="2">superoxide dismutase</fullName>
        <ecNumber evidence="2">1.15.1.1</ecNumber>
    </recommendedName>
</protein>
<feature type="binding site" evidence="5">
    <location>
        <position position="74"/>
    </location>
    <ligand>
        <name>Mn(2+)</name>
        <dbReference type="ChEBI" id="CHEBI:29035"/>
    </ligand>
</feature>
<reference evidence="7 8" key="1">
    <citation type="submission" date="2014-06" db="EMBL/GenBank/DDBJ databases">
        <title>Genome characterization of distinct group I Clostridium botulinum lineages.</title>
        <authorList>
            <person name="Giordani F."/>
            <person name="Anselmo A."/>
            <person name="Fillo S."/>
            <person name="Palozzi A.M."/>
            <person name="Fortunato A."/>
            <person name="Gentile B."/>
            <person name="Ciammaruconi A."/>
            <person name="Anniballi F."/>
            <person name="De Medici D."/>
            <person name="Lista F."/>
        </authorList>
    </citation>
    <scope>NUCLEOTIDE SEQUENCE [LARGE SCALE GENOMIC DNA]</scope>
    <source>
        <strain evidence="7 8">B2 450</strain>
    </source>
</reference>
<dbReference type="EC" id="1.15.1.1" evidence="2"/>
<dbReference type="SUPFAM" id="SSF54719">
    <property type="entry name" value="Fe,Mn superoxide dismutase (SOD), C-terminal domain"/>
    <property type="match status" value="1"/>
</dbReference>
<evidence type="ECO:0000313" key="7">
    <source>
        <dbReference type="EMBL" id="KIS22540.1"/>
    </source>
</evidence>
<dbReference type="RefSeq" id="WP_043031315.1">
    <property type="nucleotide sequence ID" value="NZ_JXSU01000007.1"/>
</dbReference>
<dbReference type="PANTHER" id="PTHR11404:SF6">
    <property type="entry name" value="SUPEROXIDE DISMUTASE [MN], MITOCHONDRIAL"/>
    <property type="match status" value="1"/>
</dbReference>
<evidence type="ECO:0000256" key="3">
    <source>
        <dbReference type="ARBA" id="ARBA00022723"/>
    </source>
</evidence>
<dbReference type="Gene3D" id="3.55.40.20">
    <property type="entry name" value="Iron/manganese superoxide dismutase, C-terminal domain"/>
    <property type="match status" value="1"/>
</dbReference>
<dbReference type="GO" id="GO:0046872">
    <property type="term" value="F:metal ion binding"/>
    <property type="evidence" value="ECO:0007669"/>
    <property type="project" value="UniProtKB-KW"/>
</dbReference>
<feature type="binding site" evidence="5">
    <location>
        <position position="159"/>
    </location>
    <ligand>
        <name>Mn(2+)</name>
        <dbReference type="ChEBI" id="CHEBI:29035"/>
    </ligand>
</feature>
<feature type="domain" description="Manganese/iron superoxide dismutase C-terminal" evidence="6">
    <location>
        <begin position="90"/>
        <end position="188"/>
    </location>
</feature>
<dbReference type="InterPro" id="IPR050265">
    <property type="entry name" value="Fe/Mn_Superoxide_Dismutase"/>
</dbReference>
<dbReference type="InterPro" id="IPR019832">
    <property type="entry name" value="Mn/Fe_SOD_C"/>
</dbReference>
<dbReference type="PANTHER" id="PTHR11404">
    <property type="entry name" value="SUPEROXIDE DISMUTASE 2"/>
    <property type="match status" value="1"/>
</dbReference>
<accession>A0A0D1BQK1</accession>
<dbReference type="PATRIC" id="fig|1379739.3.peg.846"/>
<keyword evidence="3 5" id="KW-0479">Metal-binding</keyword>
<dbReference type="GO" id="GO:0004784">
    <property type="term" value="F:superoxide dismutase activity"/>
    <property type="evidence" value="ECO:0007669"/>
    <property type="project" value="UniProtKB-EC"/>
</dbReference>
<comment type="caution">
    <text evidence="7">The sequence shown here is derived from an EMBL/GenBank/DDBJ whole genome shotgun (WGS) entry which is preliminary data.</text>
</comment>
<comment type="similarity">
    <text evidence="1">Belongs to the iron/manganese superoxide dismutase family.</text>
</comment>
<dbReference type="InterPro" id="IPR036314">
    <property type="entry name" value="SOD_C_sf"/>
</dbReference>
<organism evidence="7 8">
    <name type="scientific">Clostridium botulinum B2 450</name>
    <dbReference type="NCBI Taxonomy" id="1379739"/>
    <lineage>
        <taxon>Bacteria</taxon>
        <taxon>Bacillati</taxon>
        <taxon>Bacillota</taxon>
        <taxon>Clostridia</taxon>
        <taxon>Eubacteriales</taxon>
        <taxon>Clostridiaceae</taxon>
        <taxon>Clostridium</taxon>
    </lineage>
</organism>
<feature type="binding site" evidence="5">
    <location>
        <position position="23"/>
    </location>
    <ligand>
        <name>Mn(2+)</name>
        <dbReference type="ChEBI" id="CHEBI:29035"/>
    </ligand>
</feature>
<evidence type="ECO:0000256" key="2">
    <source>
        <dbReference type="ARBA" id="ARBA00012682"/>
    </source>
</evidence>
<dbReference type="EMBL" id="JXSU01000007">
    <property type="protein sequence ID" value="KIS22540.1"/>
    <property type="molecule type" value="Genomic_DNA"/>
</dbReference>
<dbReference type="InterPro" id="IPR036324">
    <property type="entry name" value="Mn/Fe_SOD_N_sf"/>
</dbReference>